<dbReference type="AlphaFoldDB" id="A0A5B7F5R2"/>
<dbReference type="OrthoDB" id="264520at2759"/>
<gene>
    <name evidence="5" type="ORF">E2C01_034280</name>
</gene>
<protein>
    <submittedName>
        <fullName evidence="5">Uncharacterized protein</fullName>
    </submittedName>
</protein>
<organism evidence="5 6">
    <name type="scientific">Portunus trituberculatus</name>
    <name type="common">Swimming crab</name>
    <name type="synonym">Neptunus trituberculatus</name>
    <dbReference type="NCBI Taxonomy" id="210409"/>
    <lineage>
        <taxon>Eukaryota</taxon>
        <taxon>Metazoa</taxon>
        <taxon>Ecdysozoa</taxon>
        <taxon>Arthropoda</taxon>
        <taxon>Crustacea</taxon>
        <taxon>Multicrustacea</taxon>
        <taxon>Malacostraca</taxon>
        <taxon>Eumalacostraca</taxon>
        <taxon>Eucarida</taxon>
        <taxon>Decapoda</taxon>
        <taxon>Pleocyemata</taxon>
        <taxon>Brachyura</taxon>
        <taxon>Eubrachyura</taxon>
        <taxon>Portunoidea</taxon>
        <taxon>Portunidae</taxon>
        <taxon>Portuninae</taxon>
        <taxon>Portunus</taxon>
    </lineage>
</organism>
<name>A0A5B7F5R2_PORTR</name>
<feature type="compositionally biased region" description="Polar residues" evidence="4">
    <location>
        <begin position="59"/>
        <end position="75"/>
    </location>
</feature>
<dbReference type="GO" id="GO:0008270">
    <property type="term" value="F:zinc ion binding"/>
    <property type="evidence" value="ECO:0007669"/>
    <property type="project" value="UniProtKB-KW"/>
</dbReference>
<keyword evidence="3" id="KW-0862">Zinc</keyword>
<sequence length="142" mass="14918">MLPIRRSARTMSECGACGRRWVEPRLLPCLHTLCTPCLHTRATQITPPATASTATATSRNEQATPTPGSRCGSRSSQEHEITAASSTPIASPTPSLAPEADPGERAAPLCNGSVTTTNGANFRDERLPTSITSPTSPDLYGT</sequence>
<evidence type="ECO:0000256" key="4">
    <source>
        <dbReference type="SAM" id="MobiDB-lite"/>
    </source>
</evidence>
<evidence type="ECO:0000256" key="2">
    <source>
        <dbReference type="ARBA" id="ARBA00022771"/>
    </source>
</evidence>
<dbReference type="Proteomes" id="UP000324222">
    <property type="component" value="Unassembled WGS sequence"/>
</dbReference>
<comment type="caution">
    <text evidence="5">The sequence shown here is derived from an EMBL/GenBank/DDBJ whole genome shotgun (WGS) entry which is preliminary data.</text>
</comment>
<keyword evidence="6" id="KW-1185">Reference proteome</keyword>
<dbReference type="EMBL" id="VSRR010004788">
    <property type="protein sequence ID" value="MPC40716.1"/>
    <property type="molecule type" value="Genomic_DNA"/>
</dbReference>
<evidence type="ECO:0000256" key="3">
    <source>
        <dbReference type="ARBA" id="ARBA00022833"/>
    </source>
</evidence>
<evidence type="ECO:0000313" key="5">
    <source>
        <dbReference type="EMBL" id="MPC40716.1"/>
    </source>
</evidence>
<keyword evidence="1" id="KW-0479">Metal-binding</keyword>
<keyword evidence="2" id="KW-0863">Zinc-finger</keyword>
<dbReference type="PROSITE" id="PS00518">
    <property type="entry name" value="ZF_RING_1"/>
    <property type="match status" value="1"/>
</dbReference>
<accession>A0A5B7F5R2</accession>
<proteinExistence type="predicted"/>
<dbReference type="InterPro" id="IPR017907">
    <property type="entry name" value="Znf_RING_CS"/>
</dbReference>
<evidence type="ECO:0000313" key="6">
    <source>
        <dbReference type="Proteomes" id="UP000324222"/>
    </source>
</evidence>
<dbReference type="Gene3D" id="3.30.40.10">
    <property type="entry name" value="Zinc/RING finger domain, C3HC4 (zinc finger)"/>
    <property type="match status" value="1"/>
</dbReference>
<feature type="region of interest" description="Disordered" evidence="4">
    <location>
        <begin position="44"/>
        <end position="142"/>
    </location>
</feature>
<evidence type="ECO:0000256" key="1">
    <source>
        <dbReference type="ARBA" id="ARBA00022723"/>
    </source>
</evidence>
<feature type="compositionally biased region" description="Low complexity" evidence="4">
    <location>
        <begin position="82"/>
        <end position="98"/>
    </location>
</feature>
<dbReference type="InterPro" id="IPR013083">
    <property type="entry name" value="Znf_RING/FYVE/PHD"/>
</dbReference>
<reference evidence="5 6" key="1">
    <citation type="submission" date="2019-05" db="EMBL/GenBank/DDBJ databases">
        <title>Another draft genome of Portunus trituberculatus and its Hox gene families provides insights of decapod evolution.</title>
        <authorList>
            <person name="Jeong J.-H."/>
            <person name="Song I."/>
            <person name="Kim S."/>
            <person name="Choi T."/>
            <person name="Kim D."/>
            <person name="Ryu S."/>
            <person name="Kim W."/>
        </authorList>
    </citation>
    <scope>NUCLEOTIDE SEQUENCE [LARGE SCALE GENOMIC DNA]</scope>
    <source>
        <tissue evidence="5">Muscle</tissue>
    </source>
</reference>
<feature type="compositionally biased region" description="Low complexity" evidence="4">
    <location>
        <begin position="44"/>
        <end position="58"/>
    </location>
</feature>
<dbReference type="SUPFAM" id="SSF57850">
    <property type="entry name" value="RING/U-box"/>
    <property type="match status" value="1"/>
</dbReference>